<accession>A0ABR4AA14</accession>
<sequence length="115" mass="13022">MPVKHLTSAYQTNLFSTTRRTEHNPASNSKTYEKLPYFKRGFLLRRIVMSDESMDESPRGIPELISAMGLVQLVSMHFEHTMVNARLACPTSTRRSEHTEALSPCAALKNSLILK</sequence>
<gene>
    <name evidence="1" type="ORF">N7G274_004798</name>
</gene>
<organism evidence="1 2">
    <name type="scientific">Stereocaulon virgatum</name>
    <dbReference type="NCBI Taxonomy" id="373712"/>
    <lineage>
        <taxon>Eukaryota</taxon>
        <taxon>Fungi</taxon>
        <taxon>Dikarya</taxon>
        <taxon>Ascomycota</taxon>
        <taxon>Pezizomycotina</taxon>
        <taxon>Lecanoromycetes</taxon>
        <taxon>OSLEUM clade</taxon>
        <taxon>Lecanoromycetidae</taxon>
        <taxon>Lecanorales</taxon>
        <taxon>Lecanorineae</taxon>
        <taxon>Stereocaulaceae</taxon>
        <taxon>Stereocaulon</taxon>
    </lineage>
</organism>
<proteinExistence type="predicted"/>
<reference evidence="1 2" key="1">
    <citation type="submission" date="2024-09" db="EMBL/GenBank/DDBJ databases">
        <title>Rethinking Asexuality: The Enigmatic Case of Functional Sexual Genes in Lepraria (Stereocaulaceae).</title>
        <authorList>
            <person name="Doellman M."/>
            <person name="Sun Y."/>
            <person name="Barcenas-Pena A."/>
            <person name="Lumbsch H.T."/>
            <person name="Grewe F."/>
        </authorList>
    </citation>
    <scope>NUCLEOTIDE SEQUENCE [LARGE SCALE GENOMIC DNA]</scope>
    <source>
        <strain evidence="1 2">Mercado 3170</strain>
    </source>
</reference>
<dbReference type="EMBL" id="JBEFKJ010000014">
    <property type="protein sequence ID" value="KAL2042309.1"/>
    <property type="molecule type" value="Genomic_DNA"/>
</dbReference>
<evidence type="ECO:0000313" key="2">
    <source>
        <dbReference type="Proteomes" id="UP001590950"/>
    </source>
</evidence>
<name>A0ABR4AA14_9LECA</name>
<protein>
    <submittedName>
        <fullName evidence="1">Uncharacterized protein</fullName>
    </submittedName>
</protein>
<keyword evidence="2" id="KW-1185">Reference proteome</keyword>
<comment type="caution">
    <text evidence="1">The sequence shown here is derived from an EMBL/GenBank/DDBJ whole genome shotgun (WGS) entry which is preliminary data.</text>
</comment>
<evidence type="ECO:0000313" key="1">
    <source>
        <dbReference type="EMBL" id="KAL2042309.1"/>
    </source>
</evidence>
<dbReference type="Proteomes" id="UP001590950">
    <property type="component" value="Unassembled WGS sequence"/>
</dbReference>